<protein>
    <submittedName>
        <fullName evidence="4">Acetylxylan esterase</fullName>
        <ecNumber evidence="4">3.1.1.72</ecNumber>
    </submittedName>
</protein>
<dbReference type="Pfam" id="PF00326">
    <property type="entry name" value="Peptidase_S9"/>
    <property type="match status" value="1"/>
</dbReference>
<dbReference type="EMBL" id="CACRUA010000050">
    <property type="protein sequence ID" value="VYU74056.1"/>
    <property type="molecule type" value="Genomic_DNA"/>
</dbReference>
<dbReference type="InterPro" id="IPR029058">
    <property type="entry name" value="AB_hydrolase_fold"/>
</dbReference>
<dbReference type="GO" id="GO:0046555">
    <property type="term" value="F:acetylxylan esterase activity"/>
    <property type="evidence" value="ECO:0007669"/>
    <property type="project" value="UniProtKB-EC"/>
</dbReference>
<keyword evidence="1 4" id="KW-0378">Hydrolase</keyword>
<sequence>MVLKKYLIRTGGNGAGIRIKEVPAGEAAGKGKEGSCKKRSGEALLTCFLKDNTDGKPDARRKAVIICPGGGYEFCSTREGEPAAFQFLAMDCQAFVLHYSTSPSIFPEALCELATAVSLIRRNAEQWHVDPEGIFLCGFSAGGHLAASLGIFWESDFLLMKTGLSKEDIRPAGLILAYPVISSGEYGHSGSFDNLTGCGNAAVDREFLSLEKQVGKQVPPVFIWHTDMDKTVPVENTLLFAWALKKAGISLELHIFPEGRHGLALAAQETDKTADDGRGSYIVPCCQIWPELARKWLESF</sequence>
<organism evidence="4">
    <name type="scientific">Clostridium symbiosum</name>
    <name type="common">Bacteroides symbiosus</name>
    <dbReference type="NCBI Taxonomy" id="1512"/>
    <lineage>
        <taxon>Bacteria</taxon>
        <taxon>Bacillati</taxon>
        <taxon>Bacillota</taxon>
        <taxon>Clostridia</taxon>
        <taxon>Lachnospirales</taxon>
        <taxon>Lachnospiraceae</taxon>
        <taxon>Otoolea</taxon>
    </lineage>
</organism>
<evidence type="ECO:0000256" key="1">
    <source>
        <dbReference type="ARBA" id="ARBA00022801"/>
    </source>
</evidence>
<dbReference type="GO" id="GO:0006508">
    <property type="term" value="P:proteolysis"/>
    <property type="evidence" value="ECO:0007669"/>
    <property type="project" value="InterPro"/>
</dbReference>
<dbReference type="Gene3D" id="3.40.50.1820">
    <property type="entry name" value="alpha/beta hydrolase"/>
    <property type="match status" value="1"/>
</dbReference>
<dbReference type="GO" id="GO:0008236">
    <property type="term" value="F:serine-type peptidase activity"/>
    <property type="evidence" value="ECO:0007669"/>
    <property type="project" value="InterPro"/>
</dbReference>
<evidence type="ECO:0000313" key="4">
    <source>
        <dbReference type="EMBL" id="VYU74056.1"/>
    </source>
</evidence>
<dbReference type="InterPro" id="IPR001375">
    <property type="entry name" value="Peptidase_S9_cat"/>
</dbReference>
<feature type="domain" description="Alpha/beta hydrolase fold-3" evidence="3">
    <location>
        <begin position="69"/>
        <end position="183"/>
    </location>
</feature>
<dbReference type="PANTHER" id="PTHR48081:SF6">
    <property type="entry name" value="PEPTIDASE S9 PROLYL OLIGOPEPTIDASE CATALYTIC DOMAIN-CONTAINING PROTEIN"/>
    <property type="match status" value="1"/>
</dbReference>
<reference evidence="4" key="1">
    <citation type="submission" date="2019-11" db="EMBL/GenBank/DDBJ databases">
        <authorList>
            <person name="Feng L."/>
        </authorList>
    </citation>
    <scope>NUCLEOTIDE SEQUENCE</scope>
    <source>
        <strain evidence="4">CsymbiosumLFYP84</strain>
    </source>
</reference>
<dbReference type="AlphaFoldDB" id="A0A6N3HBI3"/>
<name>A0A6N3HBI3_CLOSY</name>
<feature type="domain" description="Peptidase S9 prolyl oligopeptidase catalytic" evidence="2">
    <location>
        <begin position="216"/>
        <end position="269"/>
    </location>
</feature>
<dbReference type="RefSeq" id="WP_156684866.1">
    <property type="nucleotide sequence ID" value="NZ_CACRUA010000050.1"/>
</dbReference>
<evidence type="ECO:0000259" key="2">
    <source>
        <dbReference type="Pfam" id="PF00326"/>
    </source>
</evidence>
<proteinExistence type="predicted"/>
<gene>
    <name evidence="4" type="primary">axeA1</name>
    <name evidence="4" type="ORF">CSLFYP84_03686</name>
</gene>
<dbReference type="InterPro" id="IPR013094">
    <property type="entry name" value="AB_hydrolase_3"/>
</dbReference>
<accession>A0A6N3HBI3</accession>
<dbReference type="SUPFAM" id="SSF53474">
    <property type="entry name" value="alpha/beta-Hydrolases"/>
    <property type="match status" value="1"/>
</dbReference>
<dbReference type="EC" id="3.1.1.72" evidence="4"/>
<dbReference type="PANTHER" id="PTHR48081">
    <property type="entry name" value="AB HYDROLASE SUPERFAMILY PROTEIN C4A8.06C"/>
    <property type="match status" value="1"/>
</dbReference>
<evidence type="ECO:0000259" key="3">
    <source>
        <dbReference type="Pfam" id="PF07859"/>
    </source>
</evidence>
<dbReference type="Pfam" id="PF07859">
    <property type="entry name" value="Abhydrolase_3"/>
    <property type="match status" value="1"/>
</dbReference>
<dbReference type="InterPro" id="IPR050300">
    <property type="entry name" value="GDXG_lipolytic_enzyme"/>
</dbReference>